<protein>
    <recommendedName>
        <fullName evidence="2">DUF6699 domain-containing protein</fullName>
    </recommendedName>
</protein>
<feature type="compositionally biased region" description="Basic and acidic residues" evidence="1">
    <location>
        <begin position="164"/>
        <end position="180"/>
    </location>
</feature>
<dbReference type="InterPro" id="IPR046522">
    <property type="entry name" value="DUF6699"/>
</dbReference>
<dbReference type="EMBL" id="MU793396">
    <property type="protein sequence ID" value="KAJ3783972.1"/>
    <property type="molecule type" value="Genomic_DNA"/>
</dbReference>
<evidence type="ECO:0000259" key="2">
    <source>
        <dbReference type="Pfam" id="PF20415"/>
    </source>
</evidence>
<reference evidence="3" key="1">
    <citation type="submission" date="2022-08" db="EMBL/GenBank/DDBJ databases">
        <authorList>
            <consortium name="DOE Joint Genome Institute"/>
            <person name="Min B."/>
            <person name="Riley R."/>
            <person name="Sierra-Patev S."/>
            <person name="Naranjo-Ortiz M."/>
            <person name="Looney B."/>
            <person name="Konkel Z."/>
            <person name="Slot J.C."/>
            <person name="Sakamoto Y."/>
            <person name="Steenwyk J.L."/>
            <person name="Rokas A."/>
            <person name="Carro J."/>
            <person name="Camarero S."/>
            <person name="Ferreira P."/>
            <person name="Molpeceres G."/>
            <person name="Ruiz-Duenas F.J."/>
            <person name="Serrano A."/>
            <person name="Henrissat B."/>
            <person name="Drula E."/>
            <person name="Hughes K.W."/>
            <person name="Mata J.L."/>
            <person name="Ishikawa N.K."/>
            <person name="Vargas-Isla R."/>
            <person name="Ushijima S."/>
            <person name="Smith C.A."/>
            <person name="Ahrendt S."/>
            <person name="Andreopoulos W."/>
            <person name="He G."/>
            <person name="Labutti K."/>
            <person name="Lipzen A."/>
            <person name="Ng V."/>
            <person name="Sandor L."/>
            <person name="Barry K."/>
            <person name="Martinez A.T."/>
            <person name="Xiao Y."/>
            <person name="Gibbons J.G."/>
            <person name="Terashima K."/>
            <person name="Hibbett D.S."/>
            <person name="Grigoriev I.V."/>
        </authorList>
    </citation>
    <scope>NUCLEOTIDE SEQUENCE</scope>
    <source>
        <strain evidence="3">TFB10291</strain>
    </source>
</reference>
<dbReference type="Pfam" id="PF20415">
    <property type="entry name" value="DUF6699"/>
    <property type="match status" value="1"/>
</dbReference>
<feature type="compositionally biased region" description="Low complexity" evidence="1">
    <location>
        <begin position="71"/>
        <end position="83"/>
    </location>
</feature>
<sequence>MFPSLCSWSSFERSRAPDLSGYHHHSSDLIVDSVVHTPRKPSLKSVPLPGTPLLTENAPMPTYFPTDEPSGRSSRASERPPASHGSYSPHTITQTPNRPLKGILKKSGQSSNPLPNPTPLGQEEYRLESGSHSTQEGHHYSNQNVSPARRGPTRRGSSGGHTQTENEERGSSSGGARREFWRSATSPIDSYTIRVPMKPEAIALSWPLTKPNKRRTNTIRFDVAEDPTQDNTITISNGVYTTYLPKQMLRIPASTHCTLTEMRIYLNSEELKCWPINVQRNDGICCLDVFEAIYHTLHFPLTDEDDELIDKVNVRRRPDLRRVNLLRGRRIFRGLIQSDQNWIAMMC</sequence>
<gene>
    <name evidence="3" type="ORF">GGU10DRAFT_359404</name>
</gene>
<feature type="compositionally biased region" description="Low complexity" evidence="1">
    <location>
        <begin position="146"/>
        <end position="156"/>
    </location>
</feature>
<feature type="compositionally biased region" description="Polar residues" evidence="1">
    <location>
        <begin position="85"/>
        <end position="97"/>
    </location>
</feature>
<comment type="caution">
    <text evidence="3">The sequence shown here is derived from an EMBL/GenBank/DDBJ whole genome shotgun (WGS) entry which is preliminary data.</text>
</comment>
<feature type="domain" description="DUF6699" evidence="2">
    <location>
        <begin position="219"/>
        <end position="337"/>
    </location>
</feature>
<dbReference type="Proteomes" id="UP001163798">
    <property type="component" value="Unassembled WGS sequence"/>
</dbReference>
<keyword evidence="4" id="KW-1185">Reference proteome</keyword>
<name>A0AA38KVE6_9AGAR</name>
<dbReference type="AlphaFoldDB" id="A0AA38KVE6"/>
<feature type="region of interest" description="Disordered" evidence="1">
    <location>
        <begin position="41"/>
        <end position="180"/>
    </location>
</feature>
<accession>A0AA38KVE6</accession>
<evidence type="ECO:0000256" key="1">
    <source>
        <dbReference type="SAM" id="MobiDB-lite"/>
    </source>
</evidence>
<evidence type="ECO:0000313" key="3">
    <source>
        <dbReference type="EMBL" id="KAJ3783972.1"/>
    </source>
</evidence>
<evidence type="ECO:0000313" key="4">
    <source>
        <dbReference type="Proteomes" id="UP001163798"/>
    </source>
</evidence>
<proteinExistence type="predicted"/>
<organism evidence="3 4">
    <name type="scientific">Lentinula aff. detonsa</name>
    <dbReference type="NCBI Taxonomy" id="2804958"/>
    <lineage>
        <taxon>Eukaryota</taxon>
        <taxon>Fungi</taxon>
        <taxon>Dikarya</taxon>
        <taxon>Basidiomycota</taxon>
        <taxon>Agaricomycotina</taxon>
        <taxon>Agaricomycetes</taxon>
        <taxon>Agaricomycetidae</taxon>
        <taxon>Agaricales</taxon>
        <taxon>Marasmiineae</taxon>
        <taxon>Omphalotaceae</taxon>
        <taxon>Lentinula</taxon>
    </lineage>
</organism>
<feature type="compositionally biased region" description="Basic and acidic residues" evidence="1">
    <location>
        <begin position="123"/>
        <end position="139"/>
    </location>
</feature>